<evidence type="ECO:0000256" key="7">
    <source>
        <dbReference type="ARBA" id="ARBA00022777"/>
    </source>
</evidence>
<feature type="domain" description="HAMP" evidence="13">
    <location>
        <begin position="183"/>
        <end position="236"/>
    </location>
</feature>
<evidence type="ECO:0000256" key="2">
    <source>
        <dbReference type="ARBA" id="ARBA00004370"/>
    </source>
</evidence>
<dbReference type="PRINTS" id="PR00344">
    <property type="entry name" value="BCTRLSENSOR"/>
</dbReference>
<keyword evidence="8 11" id="KW-1133">Transmembrane helix</keyword>
<dbReference type="PROSITE" id="PS50109">
    <property type="entry name" value="HIS_KIN"/>
    <property type="match status" value="1"/>
</dbReference>
<dbReference type="Gene3D" id="1.10.287.130">
    <property type="match status" value="1"/>
</dbReference>
<keyword evidence="10 11" id="KW-0472">Membrane</keyword>
<dbReference type="InterPro" id="IPR003660">
    <property type="entry name" value="HAMP_dom"/>
</dbReference>
<dbReference type="Proteomes" id="UP001427805">
    <property type="component" value="Unassembled WGS sequence"/>
</dbReference>
<dbReference type="InterPro" id="IPR036890">
    <property type="entry name" value="HATPase_C_sf"/>
</dbReference>
<evidence type="ECO:0000256" key="1">
    <source>
        <dbReference type="ARBA" id="ARBA00000085"/>
    </source>
</evidence>
<comment type="caution">
    <text evidence="14">The sequence shown here is derived from an EMBL/GenBank/DDBJ whole genome shotgun (WGS) entry which is preliminary data.</text>
</comment>
<dbReference type="EC" id="2.7.13.3" evidence="3"/>
<dbReference type="RefSeq" id="WP_346247759.1">
    <property type="nucleotide sequence ID" value="NZ_JBDIZK010000010.1"/>
</dbReference>
<evidence type="ECO:0000256" key="8">
    <source>
        <dbReference type="ARBA" id="ARBA00022989"/>
    </source>
</evidence>
<dbReference type="SMART" id="SM00304">
    <property type="entry name" value="HAMP"/>
    <property type="match status" value="1"/>
</dbReference>
<dbReference type="PANTHER" id="PTHR45436">
    <property type="entry name" value="SENSOR HISTIDINE KINASE YKOH"/>
    <property type="match status" value="1"/>
</dbReference>
<evidence type="ECO:0000256" key="3">
    <source>
        <dbReference type="ARBA" id="ARBA00012438"/>
    </source>
</evidence>
<dbReference type="SUPFAM" id="SSF158472">
    <property type="entry name" value="HAMP domain-like"/>
    <property type="match status" value="1"/>
</dbReference>
<feature type="transmembrane region" description="Helical" evidence="11">
    <location>
        <begin position="162"/>
        <end position="185"/>
    </location>
</feature>
<evidence type="ECO:0000256" key="11">
    <source>
        <dbReference type="SAM" id="Phobius"/>
    </source>
</evidence>
<evidence type="ECO:0000256" key="4">
    <source>
        <dbReference type="ARBA" id="ARBA00022553"/>
    </source>
</evidence>
<dbReference type="InterPro" id="IPR003594">
    <property type="entry name" value="HATPase_dom"/>
</dbReference>
<dbReference type="InterPro" id="IPR036097">
    <property type="entry name" value="HisK_dim/P_sf"/>
</dbReference>
<evidence type="ECO:0000259" key="12">
    <source>
        <dbReference type="PROSITE" id="PS50109"/>
    </source>
</evidence>
<dbReference type="Pfam" id="PF00672">
    <property type="entry name" value="HAMP"/>
    <property type="match status" value="1"/>
</dbReference>
<sequence>MALRWGSLTRSVTARFVIVAFLVQLVVTGGILLFVQQASQRALASEQQTLVTELRDELISAWRSGGEDGLRRIIDVRLATRGTPPVILLANAQGDSLAGNLGAWPTVIPYQTDWRTIELYRTGSDRPELMAVTATALPGGRRLLAGHVIDSSVRLARLNQEALTAALVIGIVLALLSALLIGRVLSRQIQAVVATARDVGEGALGRRVPLDGSGDAFDALGQSVNAMLDRIEALVSQLRMMTDGLAHDLRSPVTRLKVVLENAIVETDDPAALGALERVSSEAETLLGMLSTALLISRAEAGIGRDRFVDTDAGSLLEDLAEVYGPLAEDRGFAIEVAAEPGLHLPLHRELISQAIGNLIENATNYAEGGRAIRLSATRRGDRVALAVADDGPGIPESRRAEALSRFGRLDPARHVTGSGLGLSLVDAVARLHQGSFALEDNEPGLRAVLCLHAART</sequence>
<dbReference type="Gene3D" id="3.30.565.10">
    <property type="entry name" value="Histidine kinase-like ATPase, C-terminal domain"/>
    <property type="match status" value="1"/>
</dbReference>
<dbReference type="InterPro" id="IPR004358">
    <property type="entry name" value="Sig_transdc_His_kin-like_C"/>
</dbReference>
<dbReference type="CDD" id="cd00082">
    <property type="entry name" value="HisKA"/>
    <property type="match status" value="1"/>
</dbReference>
<organism evidence="14 15">
    <name type="scientific">Sphingomonas rustica</name>
    <dbReference type="NCBI Taxonomy" id="3103142"/>
    <lineage>
        <taxon>Bacteria</taxon>
        <taxon>Pseudomonadati</taxon>
        <taxon>Pseudomonadota</taxon>
        <taxon>Alphaproteobacteria</taxon>
        <taxon>Sphingomonadales</taxon>
        <taxon>Sphingomonadaceae</taxon>
        <taxon>Sphingomonas</taxon>
    </lineage>
</organism>
<evidence type="ECO:0000259" key="13">
    <source>
        <dbReference type="PROSITE" id="PS50885"/>
    </source>
</evidence>
<evidence type="ECO:0000256" key="5">
    <source>
        <dbReference type="ARBA" id="ARBA00022679"/>
    </source>
</evidence>
<keyword evidence="6 11" id="KW-0812">Transmembrane</keyword>
<dbReference type="InterPro" id="IPR005467">
    <property type="entry name" value="His_kinase_dom"/>
</dbReference>
<dbReference type="InterPro" id="IPR050428">
    <property type="entry name" value="TCS_sensor_his_kinase"/>
</dbReference>
<dbReference type="SMART" id="SM00387">
    <property type="entry name" value="HATPase_c"/>
    <property type="match status" value="1"/>
</dbReference>
<comment type="catalytic activity">
    <reaction evidence="1">
        <text>ATP + protein L-histidine = ADP + protein N-phospho-L-histidine.</text>
        <dbReference type="EC" id="2.7.13.3"/>
    </reaction>
</comment>
<dbReference type="GO" id="GO:0016301">
    <property type="term" value="F:kinase activity"/>
    <property type="evidence" value="ECO:0007669"/>
    <property type="project" value="UniProtKB-KW"/>
</dbReference>
<dbReference type="CDD" id="cd00075">
    <property type="entry name" value="HATPase"/>
    <property type="match status" value="1"/>
</dbReference>
<proteinExistence type="predicted"/>
<evidence type="ECO:0000313" key="15">
    <source>
        <dbReference type="Proteomes" id="UP001427805"/>
    </source>
</evidence>
<keyword evidence="15" id="KW-1185">Reference proteome</keyword>
<reference evidence="14 15" key="1">
    <citation type="submission" date="2024-05" db="EMBL/GenBank/DDBJ databases">
        <title>Sphingomonas sp. HF-S3 16S ribosomal RNA gene Genome sequencing and assembly.</title>
        <authorList>
            <person name="Lee H."/>
        </authorList>
    </citation>
    <scope>NUCLEOTIDE SEQUENCE [LARGE SCALE GENOMIC DNA]</scope>
    <source>
        <strain evidence="14 15">HF-S3</strain>
    </source>
</reference>
<keyword evidence="7 14" id="KW-0418">Kinase</keyword>
<keyword evidence="9" id="KW-0902">Two-component regulatory system</keyword>
<keyword evidence="4" id="KW-0597">Phosphoprotein</keyword>
<keyword evidence="5" id="KW-0808">Transferase</keyword>
<evidence type="ECO:0000256" key="6">
    <source>
        <dbReference type="ARBA" id="ARBA00022692"/>
    </source>
</evidence>
<protein>
    <recommendedName>
        <fullName evidence="3">histidine kinase</fullName>
        <ecNumber evidence="3">2.7.13.3</ecNumber>
    </recommendedName>
</protein>
<evidence type="ECO:0000256" key="9">
    <source>
        <dbReference type="ARBA" id="ARBA00023012"/>
    </source>
</evidence>
<dbReference type="PANTHER" id="PTHR45436:SF8">
    <property type="entry name" value="HISTIDINE KINASE"/>
    <property type="match status" value="1"/>
</dbReference>
<name>A0ABV0BF65_9SPHN</name>
<feature type="domain" description="Histidine kinase" evidence="12">
    <location>
        <begin position="244"/>
        <end position="456"/>
    </location>
</feature>
<dbReference type="InterPro" id="IPR003661">
    <property type="entry name" value="HisK_dim/P_dom"/>
</dbReference>
<dbReference type="PROSITE" id="PS50885">
    <property type="entry name" value="HAMP"/>
    <property type="match status" value="1"/>
</dbReference>
<comment type="subcellular location">
    <subcellularLocation>
        <location evidence="2">Membrane</location>
    </subcellularLocation>
</comment>
<dbReference type="SUPFAM" id="SSF47384">
    <property type="entry name" value="Homodimeric domain of signal transducing histidine kinase"/>
    <property type="match status" value="1"/>
</dbReference>
<evidence type="ECO:0000256" key="10">
    <source>
        <dbReference type="ARBA" id="ARBA00023136"/>
    </source>
</evidence>
<dbReference type="SUPFAM" id="SSF55874">
    <property type="entry name" value="ATPase domain of HSP90 chaperone/DNA topoisomerase II/histidine kinase"/>
    <property type="match status" value="1"/>
</dbReference>
<dbReference type="Pfam" id="PF02518">
    <property type="entry name" value="HATPase_c"/>
    <property type="match status" value="1"/>
</dbReference>
<evidence type="ECO:0000313" key="14">
    <source>
        <dbReference type="EMBL" id="MEN3748720.1"/>
    </source>
</evidence>
<accession>A0ABV0BF65</accession>
<feature type="transmembrane region" description="Helical" evidence="11">
    <location>
        <begin position="12"/>
        <end position="35"/>
    </location>
</feature>
<dbReference type="SMART" id="SM00388">
    <property type="entry name" value="HisKA"/>
    <property type="match status" value="1"/>
</dbReference>
<dbReference type="EMBL" id="JBDIZK010000010">
    <property type="protein sequence ID" value="MEN3748720.1"/>
    <property type="molecule type" value="Genomic_DNA"/>
</dbReference>
<gene>
    <name evidence="14" type="ORF">TPR58_16210</name>
</gene>